<accession>A0A3S4RWE2</accession>
<name>A0A3S4RWE2_9ACTO</name>
<dbReference type="Proteomes" id="UP000266895">
    <property type="component" value="Chromosome"/>
</dbReference>
<evidence type="ECO:0000313" key="4">
    <source>
        <dbReference type="Proteomes" id="UP000266895"/>
    </source>
</evidence>
<keyword evidence="4" id="KW-1185">Reference proteome</keyword>
<sequence>MGVLGVVLGCLRCGGVSRARPCSGLISDGGGLMSWFMTRLARSRQRAGALACMLVLVAAAGVGGCSDSGADSASPSPKARPSASGTATASSTPATGASGQASAEASASLPAWVPPLSSEEQAAYDAAMAMPEPGRLEGMDENSPAGASASAAYFLTLYPYVFATGDLTAWQDMSEEGCNFCNSVVESVNDIHDSGGWVDPWHQDVVVQSYGTVAEDTDTLLIDITIDSAEIVLHDIDGSIESVTPADPDLAFTVQVHWNGDRWMIAEGAVA</sequence>
<organism evidence="3 4">
    <name type="scientific">Actinomyces howellii</name>
    <dbReference type="NCBI Taxonomy" id="52771"/>
    <lineage>
        <taxon>Bacteria</taxon>
        <taxon>Bacillati</taxon>
        <taxon>Actinomycetota</taxon>
        <taxon>Actinomycetes</taxon>
        <taxon>Actinomycetales</taxon>
        <taxon>Actinomycetaceae</taxon>
        <taxon>Actinomyces</taxon>
    </lineage>
</organism>
<feature type="domain" description="DUF6318" evidence="2">
    <location>
        <begin position="127"/>
        <end position="266"/>
    </location>
</feature>
<gene>
    <name evidence="3" type="ORF">NCTC11636_01247</name>
</gene>
<protein>
    <recommendedName>
        <fullName evidence="2">DUF6318 domain-containing protein</fullName>
    </recommendedName>
</protein>
<dbReference type="EMBL" id="LR134350">
    <property type="protein sequence ID" value="VEG27944.1"/>
    <property type="molecule type" value="Genomic_DNA"/>
</dbReference>
<dbReference type="AlphaFoldDB" id="A0A3S4RWE2"/>
<evidence type="ECO:0000256" key="1">
    <source>
        <dbReference type="SAM" id="MobiDB-lite"/>
    </source>
</evidence>
<evidence type="ECO:0000259" key="2">
    <source>
        <dbReference type="Pfam" id="PF19843"/>
    </source>
</evidence>
<evidence type="ECO:0000313" key="3">
    <source>
        <dbReference type="EMBL" id="VEG27944.1"/>
    </source>
</evidence>
<feature type="region of interest" description="Disordered" evidence="1">
    <location>
        <begin position="68"/>
        <end position="101"/>
    </location>
</feature>
<proteinExistence type="predicted"/>
<dbReference type="Pfam" id="PF19843">
    <property type="entry name" value="DUF6318"/>
    <property type="match status" value="1"/>
</dbReference>
<dbReference type="InterPro" id="IPR046281">
    <property type="entry name" value="DUF6318"/>
</dbReference>
<reference evidence="3 4" key="1">
    <citation type="submission" date="2018-12" db="EMBL/GenBank/DDBJ databases">
        <authorList>
            <consortium name="Pathogen Informatics"/>
        </authorList>
    </citation>
    <scope>NUCLEOTIDE SEQUENCE [LARGE SCALE GENOMIC DNA]</scope>
    <source>
        <strain evidence="3 4">NCTC11636</strain>
    </source>
</reference>
<dbReference type="KEGG" id="ahw:NCTC11636_01247"/>